<dbReference type="KEGG" id="ncl:C5F47_07950"/>
<evidence type="ECO:0000313" key="2">
    <source>
        <dbReference type="EMBL" id="QLH03477.1"/>
    </source>
</evidence>
<accession>A0A7D5R1T4</accession>
<dbReference type="RefSeq" id="WP_179360593.1">
    <property type="nucleotide sequence ID" value="NZ_CP026993.1"/>
</dbReference>
<keyword evidence="3" id="KW-1185">Reference proteome</keyword>
<evidence type="ECO:0000313" key="3">
    <source>
        <dbReference type="Proteomes" id="UP000509771"/>
    </source>
</evidence>
<dbReference type="SMART" id="SM00327">
    <property type="entry name" value="VWA"/>
    <property type="match status" value="1"/>
</dbReference>
<evidence type="ECO:0000259" key="1">
    <source>
        <dbReference type="PROSITE" id="PS50234"/>
    </source>
</evidence>
<dbReference type="PROSITE" id="PS50234">
    <property type="entry name" value="VWFA"/>
    <property type="match status" value="1"/>
</dbReference>
<dbReference type="CDD" id="cd00198">
    <property type="entry name" value="vWFA"/>
    <property type="match status" value="1"/>
</dbReference>
<sequence length="520" mass="59482">MQLIKLQNDSLVEIATFLVRRWSEKDNITIEISDKTETKSRLKENKVIITPLEKRIGDDFQKYRQFRTSLWYEAMRIKYCKKILSDDHAFGFILNTMETQRIEQLGRKVWKGMDNEILFNYTYMLVSRPQLHTVYGKARIVEAFYQYFMFGVIKGEMQSSNFEKIKKATIFAKKIVSQAIDEKQDTDWVEKKVSEIIKMLDIDSLLTIPISLPFMKAGMALSEEELLKVLKIISKNKEGDIGTVDPSSILRGDDVYDEYKVLLDENKKTENKGLSSETIGIQIPSTRNVDESIIYDMRLINGLKIKFKEWKSGWKEQHLRSGDEFDEENYIEGHEPFFTDVKKSIKTKIVILLDHSSSIASDAIEYKKATLALCEVLAFLKVKFAVYAFSTENRAMVCWSIKPDNVKWNSITAKRLAQIVANGSTPLAEVYGKMFPTLQSKRPDIFLTLTDGEPSDPDAVRSMTKSFKGLGINMVALGLGPNTIRATTIANNLKHLGYEKTMAVSRLNDIPNKVMSILEG</sequence>
<dbReference type="InterPro" id="IPR002035">
    <property type="entry name" value="VWF_A"/>
</dbReference>
<dbReference type="Gene3D" id="3.40.50.410">
    <property type="entry name" value="von Willebrand factor, type A domain"/>
    <property type="match status" value="1"/>
</dbReference>
<reference evidence="2 3" key="1">
    <citation type="submission" date="2018-02" db="EMBL/GenBank/DDBJ databases">
        <title>Complete genome of Nitrosopumilus cobalaminigenes HCA1.</title>
        <authorList>
            <person name="Qin W."/>
            <person name="Zheng Y."/>
            <person name="Stahl D.A."/>
        </authorList>
    </citation>
    <scope>NUCLEOTIDE SEQUENCE [LARGE SCALE GENOMIC DNA]</scope>
    <source>
        <strain evidence="2 3">HCA1</strain>
    </source>
</reference>
<dbReference type="GeneID" id="56059985"/>
<dbReference type="Proteomes" id="UP000509771">
    <property type="component" value="Chromosome"/>
</dbReference>
<gene>
    <name evidence="2" type="ORF">C5F47_07950</name>
</gene>
<proteinExistence type="predicted"/>
<feature type="domain" description="VWFA" evidence="1">
    <location>
        <begin position="348"/>
        <end position="518"/>
    </location>
</feature>
<dbReference type="EMBL" id="CP026993">
    <property type="protein sequence ID" value="QLH03477.1"/>
    <property type="molecule type" value="Genomic_DNA"/>
</dbReference>
<dbReference type="OrthoDB" id="8373at2157"/>
<dbReference type="InterPro" id="IPR036465">
    <property type="entry name" value="vWFA_dom_sf"/>
</dbReference>
<protein>
    <recommendedName>
        <fullName evidence="1">VWFA domain-containing protein</fullName>
    </recommendedName>
</protein>
<organism evidence="2 3">
    <name type="scientific">Nitrosopumilus cobalaminigenes</name>
    <dbReference type="NCBI Taxonomy" id="1470066"/>
    <lineage>
        <taxon>Archaea</taxon>
        <taxon>Nitrososphaerota</taxon>
        <taxon>Nitrososphaeria</taxon>
        <taxon>Nitrosopumilales</taxon>
        <taxon>Nitrosopumilaceae</taxon>
        <taxon>Nitrosopumilus</taxon>
    </lineage>
</organism>
<name>A0A7D5R1T4_9ARCH</name>
<dbReference type="AlphaFoldDB" id="A0A7D5R1T4"/>
<dbReference type="SUPFAM" id="SSF53300">
    <property type="entry name" value="vWA-like"/>
    <property type="match status" value="1"/>
</dbReference>